<evidence type="ECO:0000256" key="5">
    <source>
        <dbReference type="ARBA" id="ARBA00019222"/>
    </source>
</evidence>
<comment type="subcellular location">
    <subcellularLocation>
        <location evidence="2">Mitochondrion inner membrane</location>
        <topology evidence="2">Single-pass membrane protein</topology>
    </subcellularLocation>
</comment>
<dbReference type="InParanoid" id="A0A067MKU0"/>
<gene>
    <name evidence="13" type="ORF">BOTBODRAFT_130168</name>
</gene>
<dbReference type="PANTHER" id="PTHR17130">
    <property type="entry name" value="MITOCHONDRIAL OUTER MEMBRANE PROTEIN 25"/>
    <property type="match status" value="1"/>
</dbReference>
<keyword evidence="9" id="KW-0496">Mitochondrion</keyword>
<keyword evidence="8 12" id="KW-1133">Transmembrane helix</keyword>
<keyword evidence="10 12" id="KW-0472">Membrane</keyword>
<keyword evidence="6 12" id="KW-0812">Transmembrane</keyword>
<feature type="transmembrane region" description="Helical" evidence="12">
    <location>
        <begin position="26"/>
        <end position="47"/>
    </location>
</feature>
<name>A0A067MKU0_BOTB1</name>
<organism evidence="13 14">
    <name type="scientific">Botryobasidium botryosum (strain FD-172 SS1)</name>
    <dbReference type="NCBI Taxonomy" id="930990"/>
    <lineage>
        <taxon>Eukaryota</taxon>
        <taxon>Fungi</taxon>
        <taxon>Dikarya</taxon>
        <taxon>Basidiomycota</taxon>
        <taxon>Agaricomycotina</taxon>
        <taxon>Agaricomycetes</taxon>
        <taxon>Cantharellales</taxon>
        <taxon>Botryobasidiaceae</taxon>
        <taxon>Botryobasidium</taxon>
    </lineage>
</organism>
<evidence type="ECO:0000256" key="1">
    <source>
        <dbReference type="ARBA" id="ARBA00002490"/>
    </source>
</evidence>
<dbReference type="Pfam" id="PF14138">
    <property type="entry name" value="COX16"/>
    <property type="match status" value="1"/>
</dbReference>
<sequence length="117" mass="13428">MAVFPSESFPPRPPSTLNRQIRRNPLLFGIPFILTIVGASFALQTVTQTRYDLHDRKVTQVSKEEELKMSKNRKKFDIREEYYRLQGGGAADDWEPVRVPRPEGVPEWGMAEPTKPS</sequence>
<evidence type="ECO:0000256" key="3">
    <source>
        <dbReference type="ARBA" id="ARBA00008370"/>
    </source>
</evidence>
<evidence type="ECO:0000313" key="14">
    <source>
        <dbReference type="Proteomes" id="UP000027195"/>
    </source>
</evidence>
<evidence type="ECO:0000256" key="9">
    <source>
        <dbReference type="ARBA" id="ARBA00023128"/>
    </source>
</evidence>
<evidence type="ECO:0000256" key="6">
    <source>
        <dbReference type="ARBA" id="ARBA00022692"/>
    </source>
</evidence>
<evidence type="ECO:0000256" key="10">
    <source>
        <dbReference type="ARBA" id="ARBA00023136"/>
    </source>
</evidence>
<dbReference type="EMBL" id="KL198028">
    <property type="protein sequence ID" value="KDQ16363.1"/>
    <property type="molecule type" value="Genomic_DNA"/>
</dbReference>
<comment type="similarity">
    <text evidence="3">Belongs to the COX16 family.</text>
</comment>
<feature type="region of interest" description="Disordered" evidence="11">
    <location>
        <begin position="93"/>
        <end position="117"/>
    </location>
</feature>
<comment type="function">
    <text evidence="1">Required for the assembly of the mitochondrial respiratory chain complex IV (CIV), also known as cytochrome c oxidase. May participate in merging the COX1 and COX2 assembly lines.</text>
</comment>
<reference evidence="14" key="1">
    <citation type="journal article" date="2014" name="Proc. Natl. Acad. Sci. U.S.A.">
        <title>Extensive sampling of basidiomycete genomes demonstrates inadequacy of the white-rot/brown-rot paradigm for wood decay fungi.</title>
        <authorList>
            <person name="Riley R."/>
            <person name="Salamov A.A."/>
            <person name="Brown D.W."/>
            <person name="Nagy L.G."/>
            <person name="Floudas D."/>
            <person name="Held B.W."/>
            <person name="Levasseur A."/>
            <person name="Lombard V."/>
            <person name="Morin E."/>
            <person name="Otillar R."/>
            <person name="Lindquist E.A."/>
            <person name="Sun H."/>
            <person name="LaButti K.M."/>
            <person name="Schmutz J."/>
            <person name="Jabbour D."/>
            <person name="Luo H."/>
            <person name="Baker S.E."/>
            <person name="Pisabarro A.G."/>
            <person name="Walton J.D."/>
            <person name="Blanchette R.A."/>
            <person name="Henrissat B."/>
            <person name="Martin F."/>
            <person name="Cullen D."/>
            <person name="Hibbett D.S."/>
            <person name="Grigoriev I.V."/>
        </authorList>
    </citation>
    <scope>NUCLEOTIDE SEQUENCE [LARGE SCALE GENOMIC DNA]</scope>
    <source>
        <strain evidence="14">FD-172 SS1</strain>
    </source>
</reference>
<dbReference type="FunCoup" id="A0A067MKU0">
    <property type="interactions" value="22"/>
</dbReference>
<proteinExistence type="inferred from homology"/>
<dbReference type="OrthoDB" id="5516033at2759"/>
<dbReference type="GO" id="GO:0033617">
    <property type="term" value="P:mitochondrial respiratory chain complex IV assembly"/>
    <property type="evidence" value="ECO:0007669"/>
    <property type="project" value="TreeGrafter"/>
</dbReference>
<evidence type="ECO:0000256" key="11">
    <source>
        <dbReference type="SAM" id="MobiDB-lite"/>
    </source>
</evidence>
<evidence type="ECO:0000256" key="2">
    <source>
        <dbReference type="ARBA" id="ARBA00004434"/>
    </source>
</evidence>
<evidence type="ECO:0000256" key="8">
    <source>
        <dbReference type="ARBA" id="ARBA00022989"/>
    </source>
</evidence>
<accession>A0A067MKU0</accession>
<dbReference type="AlphaFoldDB" id="A0A067MKU0"/>
<dbReference type="STRING" id="930990.A0A067MKU0"/>
<evidence type="ECO:0000256" key="7">
    <source>
        <dbReference type="ARBA" id="ARBA00022792"/>
    </source>
</evidence>
<dbReference type="PANTHER" id="PTHR17130:SF14">
    <property type="entry name" value="CYTOCHROME C OXIDASE ASSEMBLY PROTEIN COX16 HOMOLOG, MITOCHONDRIAL"/>
    <property type="match status" value="1"/>
</dbReference>
<dbReference type="HOGENOM" id="CLU_131611_2_0_1"/>
<dbReference type="InterPro" id="IPR020164">
    <property type="entry name" value="Cyt_c_Oxase_assmbl_COX16"/>
</dbReference>
<evidence type="ECO:0000256" key="4">
    <source>
        <dbReference type="ARBA" id="ARBA00015368"/>
    </source>
</evidence>
<evidence type="ECO:0000256" key="12">
    <source>
        <dbReference type="SAM" id="Phobius"/>
    </source>
</evidence>
<dbReference type="Proteomes" id="UP000027195">
    <property type="component" value="Unassembled WGS sequence"/>
</dbReference>
<keyword evidence="7" id="KW-0999">Mitochondrion inner membrane</keyword>
<evidence type="ECO:0000313" key="13">
    <source>
        <dbReference type="EMBL" id="KDQ16363.1"/>
    </source>
</evidence>
<dbReference type="GO" id="GO:0005743">
    <property type="term" value="C:mitochondrial inner membrane"/>
    <property type="evidence" value="ECO:0007669"/>
    <property type="project" value="UniProtKB-SubCell"/>
</dbReference>
<keyword evidence="14" id="KW-1185">Reference proteome</keyword>
<protein>
    <recommendedName>
        <fullName evidence="4">Cytochrome c oxidase assembly protein COX16, mitochondrial</fullName>
    </recommendedName>
    <alternativeName>
        <fullName evidence="5">Cytochrome c oxidase assembly protein cox16, mitochondrial</fullName>
    </alternativeName>
</protein>